<dbReference type="InterPro" id="IPR003599">
    <property type="entry name" value="Ig_sub"/>
</dbReference>
<evidence type="ECO:0000259" key="1">
    <source>
        <dbReference type="PROSITE" id="PS50835"/>
    </source>
</evidence>
<organism evidence="2 3">
    <name type="scientific">Scophthalmus maximus</name>
    <name type="common">Turbot</name>
    <name type="synonym">Psetta maxima</name>
    <dbReference type="NCBI Taxonomy" id="52904"/>
    <lineage>
        <taxon>Eukaryota</taxon>
        <taxon>Metazoa</taxon>
        <taxon>Chordata</taxon>
        <taxon>Craniata</taxon>
        <taxon>Vertebrata</taxon>
        <taxon>Euteleostomi</taxon>
        <taxon>Actinopterygii</taxon>
        <taxon>Neopterygii</taxon>
        <taxon>Teleostei</taxon>
        <taxon>Neoteleostei</taxon>
        <taxon>Acanthomorphata</taxon>
        <taxon>Carangaria</taxon>
        <taxon>Pleuronectiformes</taxon>
        <taxon>Pleuronectoidei</taxon>
        <taxon>Scophthalmidae</taxon>
        <taxon>Scophthalmus</taxon>
    </lineage>
</organism>
<dbReference type="InterPro" id="IPR007110">
    <property type="entry name" value="Ig-like_dom"/>
</dbReference>
<proteinExistence type="predicted"/>
<dbReference type="InterPro" id="IPR013783">
    <property type="entry name" value="Ig-like_fold"/>
</dbReference>
<dbReference type="SMART" id="SM00408">
    <property type="entry name" value="IGc2"/>
    <property type="match status" value="2"/>
</dbReference>
<accession>A0A6A4SJE9</accession>
<evidence type="ECO:0000313" key="2">
    <source>
        <dbReference type="EMBL" id="KAF0032725.1"/>
    </source>
</evidence>
<protein>
    <recommendedName>
        <fullName evidence="1">Ig-like domain-containing protein</fullName>
    </recommendedName>
</protein>
<dbReference type="InterPro" id="IPR003598">
    <property type="entry name" value="Ig_sub2"/>
</dbReference>
<gene>
    <name evidence="2" type="ORF">F2P81_015015</name>
</gene>
<evidence type="ECO:0000313" key="3">
    <source>
        <dbReference type="Proteomes" id="UP000438429"/>
    </source>
</evidence>
<dbReference type="SMART" id="SM00409">
    <property type="entry name" value="IG"/>
    <property type="match status" value="3"/>
</dbReference>
<dbReference type="Proteomes" id="UP000438429">
    <property type="component" value="Unassembled WGS sequence"/>
</dbReference>
<sequence>MLLLLSGVLCGKWNVDYQPLICAVKGSSVVIPCSFQYPPAKKIKFVMWDHENYDMLGPFVYDSRSADTSSKYQYIGDKHHNCSLRVNQVEHKDAGTYRFRFESNSRAGKWTGQGGSILKIVDAIAVVKRTNGDTVKEGDSVTLSCSWCDGGVPSSAFVWLKNGEPFSEGPSLSFKDISFANSGNYTCSLKAHEGSTSGVQHVNVEHGPKNTSVSVRPSTEVHAGSSITLSCSSHANPPEIYTWFRKYDELTVRVGNKSELHLKQVSPAADGEYLCSATNRHGGQNSSVVTLKVKDTPVQSIAYVLYCSPVQYQHLNAKTYNDIIVLVTNGVTCTLSLQHVYQKRNSHRYRCRCHCTFVCGRCCDRRQKNAVYLNWPVVDNSQEGNGCEILYAAVDFNTKRKTNMQQQMDSRNDDEEVIYSTIYSLCAGSKTEPFIR</sequence>
<dbReference type="SUPFAM" id="SSF48726">
    <property type="entry name" value="Immunoglobulin"/>
    <property type="match status" value="3"/>
</dbReference>
<dbReference type="Gene3D" id="2.60.40.10">
    <property type="entry name" value="Immunoglobulins"/>
    <property type="match status" value="3"/>
</dbReference>
<dbReference type="InterPro" id="IPR036179">
    <property type="entry name" value="Ig-like_dom_sf"/>
</dbReference>
<feature type="domain" description="Ig-like" evidence="1">
    <location>
        <begin position="208"/>
        <end position="290"/>
    </location>
</feature>
<dbReference type="PANTHER" id="PTHR46013:SF4">
    <property type="entry name" value="B-CELL RECEPTOR CD22-RELATED"/>
    <property type="match status" value="1"/>
</dbReference>
<comment type="caution">
    <text evidence="2">The sequence shown here is derived from an EMBL/GenBank/DDBJ whole genome shotgun (WGS) entry which is preliminary data.</text>
</comment>
<dbReference type="PROSITE" id="PS50835">
    <property type="entry name" value="IG_LIKE"/>
    <property type="match status" value="2"/>
</dbReference>
<reference evidence="2 3" key="1">
    <citation type="submission" date="2019-06" db="EMBL/GenBank/DDBJ databases">
        <title>Draft genomes of female and male turbot (Scophthalmus maximus).</title>
        <authorList>
            <person name="Xu H."/>
            <person name="Xu X.-W."/>
            <person name="Shao C."/>
            <person name="Chen S."/>
        </authorList>
    </citation>
    <scope>NUCLEOTIDE SEQUENCE [LARGE SCALE GENOMIC DNA]</scope>
    <source>
        <strain evidence="2">Ysfricsl-2016a</strain>
        <tissue evidence="2">Blood</tissue>
    </source>
</reference>
<dbReference type="PANTHER" id="PTHR46013">
    <property type="entry name" value="VASCULAR CELL ADHESION MOLECULE 1"/>
    <property type="match status" value="1"/>
</dbReference>
<dbReference type="EMBL" id="VEVO01000013">
    <property type="protein sequence ID" value="KAF0032725.1"/>
    <property type="molecule type" value="Genomic_DNA"/>
</dbReference>
<dbReference type="Pfam" id="PF13895">
    <property type="entry name" value="Ig_2"/>
    <property type="match status" value="2"/>
</dbReference>
<name>A0A6A4SJE9_SCOMX</name>
<feature type="domain" description="Ig-like" evidence="1">
    <location>
        <begin position="122"/>
        <end position="205"/>
    </location>
</feature>
<dbReference type="AlphaFoldDB" id="A0A6A4SJE9"/>